<dbReference type="OrthoDB" id="4152778at2"/>
<sequence length="191" mass="21147">MTTDEQRLAAIASLTAELRELTRAPYGRRGAPARKRRNLTDDDYARREEAATRRTALLATPPDGYALPTEAGALAEHARAHGWAVVIRWAYGTGDPVRVDVELRHEIPWRIGRSYLSALPGGRQLHHRAWVFRLAWTARGMGPGRMRQDGRGTAEFPDRLTSPHHPAPHLSGIWGVIAAHPRTADDESSGS</sequence>
<dbReference type="RefSeq" id="WP_153470468.1">
    <property type="nucleotide sequence ID" value="NZ_WBOF01000005.1"/>
</dbReference>
<dbReference type="EMBL" id="WBOF01000005">
    <property type="protein sequence ID" value="MQS17474.1"/>
    <property type="molecule type" value="Genomic_DNA"/>
</dbReference>
<evidence type="ECO:0000313" key="1">
    <source>
        <dbReference type="EMBL" id="MQS17474.1"/>
    </source>
</evidence>
<protein>
    <submittedName>
        <fullName evidence="1">Uncharacterized protein</fullName>
    </submittedName>
</protein>
<organism evidence="1 2">
    <name type="scientific">Streptomyces kaniharaensis</name>
    <dbReference type="NCBI Taxonomy" id="212423"/>
    <lineage>
        <taxon>Bacteria</taxon>
        <taxon>Bacillati</taxon>
        <taxon>Actinomycetota</taxon>
        <taxon>Actinomycetes</taxon>
        <taxon>Kitasatosporales</taxon>
        <taxon>Streptomycetaceae</taxon>
        <taxon>Streptomyces</taxon>
    </lineage>
</organism>
<dbReference type="AlphaFoldDB" id="A0A6N7L561"/>
<name>A0A6N7L561_9ACTN</name>
<evidence type="ECO:0000313" key="2">
    <source>
        <dbReference type="Proteomes" id="UP000450000"/>
    </source>
</evidence>
<gene>
    <name evidence="1" type="ORF">F7Q99_36145</name>
</gene>
<comment type="caution">
    <text evidence="1">The sequence shown here is derived from an EMBL/GenBank/DDBJ whole genome shotgun (WGS) entry which is preliminary data.</text>
</comment>
<reference evidence="1 2" key="1">
    <citation type="submission" date="2019-09" db="EMBL/GenBank/DDBJ databases">
        <title>Genome Sequences of Streptomyces kaniharaensis ATCC 21070.</title>
        <authorList>
            <person name="Zhu W."/>
            <person name="De Crecy-Lagard V."/>
            <person name="Richards N.G."/>
        </authorList>
    </citation>
    <scope>NUCLEOTIDE SEQUENCE [LARGE SCALE GENOMIC DNA]</scope>
    <source>
        <strain evidence="1 2">SF-557</strain>
    </source>
</reference>
<dbReference type="Proteomes" id="UP000450000">
    <property type="component" value="Unassembled WGS sequence"/>
</dbReference>
<proteinExistence type="predicted"/>
<accession>A0A6N7L561</accession>
<keyword evidence="2" id="KW-1185">Reference proteome</keyword>